<evidence type="ECO:0008006" key="3">
    <source>
        <dbReference type="Google" id="ProtNLM"/>
    </source>
</evidence>
<dbReference type="PROSITE" id="PS51257">
    <property type="entry name" value="PROKAR_LIPOPROTEIN"/>
    <property type="match status" value="1"/>
</dbReference>
<protein>
    <recommendedName>
        <fullName evidence="3">Protein kinase domain-containing protein</fullName>
    </recommendedName>
</protein>
<name>A0A1J9R2R8_9EURO</name>
<dbReference type="OrthoDB" id="4185642at2759"/>
<sequence>MTKAPLMGLLNPMQAAPTQGGSACEDSHAADVLNIVNMAKTAVDTKSIFEASLFFIRNATIAALKAIVRCWAPGSGLIPEEDLNRWYETLLGDEITTLSILAWNFGMDETGLHRLCSFMSFLPENADGLKDIWTRNRFRRNFETPTDFKYTLHTEASLRSVLYSLERSKKEQDEIKSTICMEERKKIELSLFASNLTTITTKWETDSQQPNPAARISIPDLMAPYSNLPLGPEGTIYEKEKGFDDSLKIEIDPKKTKFIKELKKSEASSIFHVYYDGKPCILKVFHINKDPGYADDGVRDLNRARCEIRAYCRLKHHGVCDRGFVPQFYGYALTLDPTAFAPHLNVFQHDAHLPYAILIEYLPNPLEMNCITYSKERMAKAVTSIQQVHSALIEHNDPYPKNIMIIPGDSERVMWIDFDVAITYPDITYIGIRERGWIESETRRVEDFGISLADDQKQGLKPNTKYY</sequence>
<organism evidence="1 2">
    <name type="scientific">Blastomyces percursus</name>
    <dbReference type="NCBI Taxonomy" id="1658174"/>
    <lineage>
        <taxon>Eukaryota</taxon>
        <taxon>Fungi</taxon>
        <taxon>Dikarya</taxon>
        <taxon>Ascomycota</taxon>
        <taxon>Pezizomycotina</taxon>
        <taxon>Eurotiomycetes</taxon>
        <taxon>Eurotiomycetidae</taxon>
        <taxon>Onygenales</taxon>
        <taxon>Ajellomycetaceae</taxon>
        <taxon>Blastomyces</taxon>
    </lineage>
</organism>
<evidence type="ECO:0000313" key="2">
    <source>
        <dbReference type="Proteomes" id="UP000242791"/>
    </source>
</evidence>
<dbReference type="VEuPathDB" id="FungiDB:ACJ73_06742"/>
<reference evidence="1 2" key="1">
    <citation type="submission" date="2015-08" db="EMBL/GenBank/DDBJ databases">
        <title>Emmonsia species relationships and genome sequence.</title>
        <authorList>
            <person name="Cuomo C.A."/>
            <person name="Schwartz I.S."/>
            <person name="Kenyon C."/>
            <person name="De Hoog G.S."/>
            <person name="Govender N.P."/>
            <person name="Botha A."/>
            <person name="Moreno L."/>
            <person name="De Vries M."/>
            <person name="Munoz J.F."/>
            <person name="Stielow J.B."/>
        </authorList>
    </citation>
    <scope>NUCLEOTIDE SEQUENCE [LARGE SCALE GENOMIC DNA]</scope>
    <source>
        <strain evidence="1 2">EI222</strain>
    </source>
</reference>
<dbReference type="InterPro" id="IPR011009">
    <property type="entry name" value="Kinase-like_dom_sf"/>
</dbReference>
<comment type="caution">
    <text evidence="1">The sequence shown here is derived from an EMBL/GenBank/DDBJ whole genome shotgun (WGS) entry which is preliminary data.</text>
</comment>
<dbReference type="Proteomes" id="UP000242791">
    <property type="component" value="Unassembled WGS sequence"/>
</dbReference>
<gene>
    <name evidence="1" type="ORF">ACJ73_06742</name>
</gene>
<accession>A0A1J9R2R8</accession>
<keyword evidence="2" id="KW-1185">Reference proteome</keyword>
<dbReference type="EMBL" id="LGTZ01001237">
    <property type="protein sequence ID" value="OJD21917.1"/>
    <property type="molecule type" value="Genomic_DNA"/>
</dbReference>
<dbReference type="AlphaFoldDB" id="A0A1J9R2R8"/>
<evidence type="ECO:0000313" key="1">
    <source>
        <dbReference type="EMBL" id="OJD21917.1"/>
    </source>
</evidence>
<dbReference type="SUPFAM" id="SSF56112">
    <property type="entry name" value="Protein kinase-like (PK-like)"/>
    <property type="match status" value="1"/>
</dbReference>
<proteinExistence type="predicted"/>